<dbReference type="EMBL" id="JAHXZJ010002237">
    <property type="protein sequence ID" value="KAH0546004.1"/>
    <property type="molecule type" value="Genomic_DNA"/>
</dbReference>
<dbReference type="AlphaFoldDB" id="A0AAV7I4B0"/>
<evidence type="ECO:0000313" key="2">
    <source>
        <dbReference type="Proteomes" id="UP000826195"/>
    </source>
</evidence>
<name>A0AAV7I4B0_COTGL</name>
<gene>
    <name evidence="1" type="ORF">KQX54_005645</name>
</gene>
<comment type="caution">
    <text evidence="1">The sequence shown here is derived from an EMBL/GenBank/DDBJ whole genome shotgun (WGS) entry which is preliminary data.</text>
</comment>
<evidence type="ECO:0000313" key="1">
    <source>
        <dbReference type="EMBL" id="KAH0546004.1"/>
    </source>
</evidence>
<proteinExistence type="predicted"/>
<accession>A0AAV7I4B0</accession>
<dbReference type="Proteomes" id="UP000826195">
    <property type="component" value="Unassembled WGS sequence"/>
</dbReference>
<reference evidence="1 2" key="1">
    <citation type="journal article" date="2021" name="J. Hered.">
        <title>A chromosome-level genome assembly of the parasitoid wasp, Cotesia glomerata (Hymenoptera: Braconidae).</title>
        <authorList>
            <person name="Pinto B.J."/>
            <person name="Weis J.J."/>
            <person name="Gamble T."/>
            <person name="Ode P.J."/>
            <person name="Paul R."/>
            <person name="Zaspel J.M."/>
        </authorList>
    </citation>
    <scope>NUCLEOTIDE SEQUENCE [LARGE SCALE GENOMIC DNA]</scope>
    <source>
        <strain evidence="1">CgM1</strain>
    </source>
</reference>
<sequence>MNSREISDDQLGARVYHTKQAIALIAARLRVMHKTRKSHGKPGIYESGKKEIMNGSREVGEFESWKAEQPRMEVKCRDVNTNSLERNHH</sequence>
<keyword evidence="2" id="KW-1185">Reference proteome</keyword>
<protein>
    <submittedName>
        <fullName evidence="1">Uncharacterized protein</fullName>
    </submittedName>
</protein>
<organism evidence="1 2">
    <name type="scientific">Cotesia glomerata</name>
    <name type="common">Lepidopteran parasitic wasp</name>
    <name type="synonym">Apanteles glomeratus</name>
    <dbReference type="NCBI Taxonomy" id="32391"/>
    <lineage>
        <taxon>Eukaryota</taxon>
        <taxon>Metazoa</taxon>
        <taxon>Ecdysozoa</taxon>
        <taxon>Arthropoda</taxon>
        <taxon>Hexapoda</taxon>
        <taxon>Insecta</taxon>
        <taxon>Pterygota</taxon>
        <taxon>Neoptera</taxon>
        <taxon>Endopterygota</taxon>
        <taxon>Hymenoptera</taxon>
        <taxon>Apocrita</taxon>
        <taxon>Ichneumonoidea</taxon>
        <taxon>Braconidae</taxon>
        <taxon>Microgastrinae</taxon>
        <taxon>Cotesia</taxon>
    </lineage>
</organism>